<comment type="cofactor">
    <cofactor evidence="1">
        <name>Zn(2+)</name>
        <dbReference type="ChEBI" id="CHEBI:29105"/>
    </cofactor>
</comment>
<dbReference type="Pfam" id="PF00815">
    <property type="entry name" value="Histidinol_dh"/>
    <property type="match status" value="2"/>
</dbReference>
<dbReference type="PRINTS" id="PR00083">
    <property type="entry name" value="HOLDHDRGNASE"/>
</dbReference>
<comment type="similarity">
    <text evidence="5">Belongs to the histidinol dehydrogenase family.</text>
</comment>
<keyword evidence="2" id="KW-0479">Metal-binding</keyword>
<reference evidence="6 7" key="1">
    <citation type="submission" date="2019-04" db="EMBL/GenBank/DDBJ databases">
        <title>Friends and foes A comparative genomics studyof 23 Aspergillus species from section Flavi.</title>
        <authorList>
            <consortium name="DOE Joint Genome Institute"/>
            <person name="Kjaerbolling I."/>
            <person name="Vesth T."/>
            <person name="Frisvad J.C."/>
            <person name="Nybo J.L."/>
            <person name="Theobald S."/>
            <person name="Kildgaard S."/>
            <person name="Isbrandt T."/>
            <person name="Kuo A."/>
            <person name="Sato A."/>
            <person name="Lyhne E.K."/>
            <person name="Kogle M.E."/>
            <person name="Wiebenga A."/>
            <person name="Kun R.S."/>
            <person name="Lubbers R.J."/>
            <person name="Makela M.R."/>
            <person name="Barry K."/>
            <person name="Chovatia M."/>
            <person name="Clum A."/>
            <person name="Daum C."/>
            <person name="Haridas S."/>
            <person name="He G."/>
            <person name="LaButti K."/>
            <person name="Lipzen A."/>
            <person name="Mondo S."/>
            <person name="Riley R."/>
            <person name="Salamov A."/>
            <person name="Simmons B.A."/>
            <person name="Magnuson J.K."/>
            <person name="Henrissat B."/>
            <person name="Mortensen U.H."/>
            <person name="Larsen T.O."/>
            <person name="Devries R.P."/>
            <person name="Grigoriev I.V."/>
            <person name="Machida M."/>
            <person name="Baker S.E."/>
            <person name="Andersen M.R."/>
        </authorList>
    </citation>
    <scope>NUCLEOTIDE SEQUENCE [LARGE SCALE GENOMIC DNA]</scope>
    <source>
        <strain evidence="6 7">CBS 763.97</strain>
    </source>
</reference>
<dbReference type="OrthoDB" id="4497974at2759"/>
<dbReference type="GO" id="GO:0000105">
    <property type="term" value="P:L-histidine biosynthetic process"/>
    <property type="evidence" value="ECO:0007669"/>
    <property type="project" value="TreeGrafter"/>
</dbReference>
<dbReference type="GO" id="GO:0005829">
    <property type="term" value="C:cytosol"/>
    <property type="evidence" value="ECO:0007669"/>
    <property type="project" value="TreeGrafter"/>
</dbReference>
<evidence type="ECO:0000313" key="6">
    <source>
        <dbReference type="EMBL" id="KAE8364619.1"/>
    </source>
</evidence>
<protein>
    <submittedName>
        <fullName evidence="6">ALDH-like protein</fullName>
    </submittedName>
</protein>
<evidence type="ECO:0000256" key="3">
    <source>
        <dbReference type="ARBA" id="ARBA00022833"/>
    </source>
</evidence>
<dbReference type="RefSeq" id="XP_031927700.1">
    <property type="nucleotide sequence ID" value="XM_032075807.1"/>
</dbReference>
<evidence type="ECO:0000256" key="5">
    <source>
        <dbReference type="RuleBase" id="RU004175"/>
    </source>
</evidence>
<dbReference type="Gene3D" id="3.40.50.1980">
    <property type="entry name" value="Nitrogenase molybdenum iron protein domain"/>
    <property type="match status" value="2"/>
</dbReference>
<dbReference type="GO" id="GO:0051287">
    <property type="term" value="F:NAD binding"/>
    <property type="evidence" value="ECO:0007669"/>
    <property type="project" value="InterPro"/>
</dbReference>
<dbReference type="InterPro" id="IPR016161">
    <property type="entry name" value="Ald_DH/histidinol_DH"/>
</dbReference>
<evidence type="ECO:0000256" key="2">
    <source>
        <dbReference type="ARBA" id="ARBA00022723"/>
    </source>
</evidence>
<organism evidence="6 7">
    <name type="scientific">Aspergillus caelatus</name>
    <dbReference type="NCBI Taxonomy" id="61420"/>
    <lineage>
        <taxon>Eukaryota</taxon>
        <taxon>Fungi</taxon>
        <taxon>Dikarya</taxon>
        <taxon>Ascomycota</taxon>
        <taxon>Pezizomycotina</taxon>
        <taxon>Eurotiomycetes</taxon>
        <taxon>Eurotiomycetidae</taxon>
        <taxon>Eurotiales</taxon>
        <taxon>Aspergillaceae</taxon>
        <taxon>Aspergillus</taxon>
        <taxon>Aspergillus subgen. Circumdati</taxon>
    </lineage>
</organism>
<evidence type="ECO:0000313" key="7">
    <source>
        <dbReference type="Proteomes" id="UP000326268"/>
    </source>
</evidence>
<sequence>MAVGTETIPKVDFITGPGNLFVAEALTVATDLLSQAEHGYDSPCVFITTSETLAHETIATIDKLPPNLVTSPIAGSFWKNFGEIAVVENVDQVYALADEYAHEHFQILTKKPREALEKMQHYGALFLGEKTCVPYGDKVIGINNILPTRKAARDTGGLRVGKFLRTVTCQQITSTEASGKLGLLCGRAARTENFKGHACSGDLCAAKYLNDEHVWIKQAQASSSNL</sequence>
<gene>
    <name evidence="6" type="ORF">BDV27DRAFT_172230</name>
</gene>
<proteinExistence type="inferred from homology"/>
<dbReference type="EMBL" id="ML737647">
    <property type="protein sequence ID" value="KAE8364619.1"/>
    <property type="molecule type" value="Genomic_DNA"/>
</dbReference>
<name>A0A5N7A693_9EURO</name>
<dbReference type="Proteomes" id="UP000326268">
    <property type="component" value="Unassembled WGS sequence"/>
</dbReference>
<evidence type="ECO:0000256" key="1">
    <source>
        <dbReference type="ARBA" id="ARBA00001947"/>
    </source>
</evidence>
<dbReference type="InterPro" id="IPR012131">
    <property type="entry name" value="Hstdl_DH"/>
</dbReference>
<dbReference type="GeneID" id="43660253"/>
<keyword evidence="3" id="KW-0862">Zinc</keyword>
<keyword evidence="7" id="KW-1185">Reference proteome</keyword>
<accession>A0A5N7A693</accession>
<dbReference type="AlphaFoldDB" id="A0A5N7A693"/>
<dbReference type="Gene3D" id="1.20.5.1300">
    <property type="match status" value="1"/>
</dbReference>
<dbReference type="SUPFAM" id="SSF53720">
    <property type="entry name" value="ALDH-like"/>
    <property type="match status" value="1"/>
</dbReference>
<evidence type="ECO:0000256" key="4">
    <source>
        <dbReference type="ARBA" id="ARBA00023002"/>
    </source>
</evidence>
<dbReference type="GO" id="GO:0046872">
    <property type="term" value="F:metal ion binding"/>
    <property type="evidence" value="ECO:0007669"/>
    <property type="project" value="UniProtKB-KW"/>
</dbReference>
<dbReference type="FunFam" id="3.40.50.1980:FF:000001">
    <property type="entry name" value="Histidinol dehydrogenase"/>
    <property type="match status" value="1"/>
</dbReference>
<dbReference type="PANTHER" id="PTHR21256:SF14">
    <property type="entry name" value="HISTIDINOL DEHYDROGENASE"/>
    <property type="match status" value="1"/>
</dbReference>
<dbReference type="GO" id="GO:0004399">
    <property type="term" value="F:histidinol dehydrogenase activity"/>
    <property type="evidence" value="ECO:0007669"/>
    <property type="project" value="UniProtKB-ARBA"/>
</dbReference>
<dbReference type="PANTHER" id="PTHR21256">
    <property type="entry name" value="HISTIDINOL DEHYDROGENASE HDH"/>
    <property type="match status" value="1"/>
</dbReference>
<keyword evidence="4" id="KW-0560">Oxidoreductase</keyword>